<evidence type="ECO:0000313" key="4">
    <source>
        <dbReference type="Proteomes" id="UP000235703"/>
    </source>
</evidence>
<feature type="transmembrane region" description="Helical" evidence="1">
    <location>
        <begin position="90"/>
        <end position="112"/>
    </location>
</feature>
<dbReference type="AlphaFoldDB" id="A0A2N6PGR3"/>
<keyword evidence="1" id="KW-0472">Membrane</keyword>
<dbReference type="Proteomes" id="UP000549517">
    <property type="component" value="Unassembled WGS sequence"/>
</dbReference>
<evidence type="ECO:0000313" key="3">
    <source>
        <dbReference type="EMBL" id="PMB97878.1"/>
    </source>
</evidence>
<dbReference type="EMBL" id="PNFZ01000004">
    <property type="protein sequence ID" value="PMB97878.1"/>
    <property type="molecule type" value="Genomic_DNA"/>
</dbReference>
<dbReference type="Proteomes" id="UP000235703">
    <property type="component" value="Unassembled WGS sequence"/>
</dbReference>
<keyword evidence="4" id="KW-1185">Reference proteome</keyword>
<dbReference type="EMBL" id="JABEMC010000010">
    <property type="protein sequence ID" value="NNG80099.1"/>
    <property type="molecule type" value="Genomic_DNA"/>
</dbReference>
<sequence length="122" mass="13218">MTLWFPAGIAVLAWSFLALAGGLATVGYLGLGVTMTHTLDGVFGPEPEYRFNWIILWTALIGQLLGFVIALAVALFGLRQHRRGRRFATAAMVLGFVATAIFLLIGVLQLPLYPILFDALAL</sequence>
<reference evidence="3 4" key="1">
    <citation type="submission" date="2017-09" db="EMBL/GenBank/DDBJ databases">
        <title>Bacterial strain isolated from the female urinary microbiota.</title>
        <authorList>
            <person name="Thomas-White K."/>
            <person name="Kumar N."/>
            <person name="Forster S."/>
            <person name="Putonti C."/>
            <person name="Lawley T."/>
            <person name="Wolfe A.J."/>
        </authorList>
    </citation>
    <scope>NUCLEOTIDE SEQUENCE [LARGE SCALE GENOMIC DNA]</scope>
    <source>
        <strain evidence="3 4">UMB0680</strain>
    </source>
</reference>
<protein>
    <submittedName>
        <fullName evidence="3">Uncharacterized protein</fullName>
    </submittedName>
</protein>
<dbReference type="OrthoDB" id="9882663at2"/>
<proteinExistence type="predicted"/>
<organism evidence="3 4">
    <name type="scientific">Brevibacterium luteolum</name>
    <dbReference type="NCBI Taxonomy" id="199591"/>
    <lineage>
        <taxon>Bacteria</taxon>
        <taxon>Bacillati</taxon>
        <taxon>Actinomycetota</taxon>
        <taxon>Actinomycetes</taxon>
        <taxon>Micrococcales</taxon>
        <taxon>Brevibacteriaceae</taxon>
        <taxon>Brevibacterium</taxon>
    </lineage>
</organism>
<keyword evidence="1" id="KW-1133">Transmembrane helix</keyword>
<gene>
    <name evidence="3" type="ORF">CJ198_08595</name>
    <name evidence="2" type="ORF">HLA91_12075</name>
</gene>
<accession>A0A2N6PGR3</accession>
<comment type="caution">
    <text evidence="3">The sequence shown here is derived from an EMBL/GenBank/DDBJ whole genome shotgun (WGS) entry which is preliminary data.</text>
</comment>
<dbReference type="RefSeq" id="WP_102162225.1">
    <property type="nucleotide sequence ID" value="NZ_BAAAKH010000006.1"/>
</dbReference>
<evidence type="ECO:0000313" key="5">
    <source>
        <dbReference type="Proteomes" id="UP000549517"/>
    </source>
</evidence>
<reference evidence="2 5" key="2">
    <citation type="submission" date="2020-05" db="EMBL/GenBank/DDBJ databases">
        <title>MicrobeNet Type strains.</title>
        <authorList>
            <person name="Nicholson A.C."/>
        </authorList>
    </citation>
    <scope>NUCLEOTIDE SEQUENCE [LARGE SCALE GENOMIC DNA]</scope>
    <source>
        <strain evidence="2 5">CCUG 46604</strain>
    </source>
</reference>
<evidence type="ECO:0000313" key="2">
    <source>
        <dbReference type="EMBL" id="NNG80099.1"/>
    </source>
</evidence>
<name>A0A2N6PGR3_9MICO</name>
<keyword evidence="1" id="KW-0812">Transmembrane</keyword>
<feature type="transmembrane region" description="Helical" evidence="1">
    <location>
        <begin position="7"/>
        <end position="31"/>
    </location>
</feature>
<feature type="transmembrane region" description="Helical" evidence="1">
    <location>
        <begin position="51"/>
        <end position="78"/>
    </location>
</feature>
<evidence type="ECO:0000256" key="1">
    <source>
        <dbReference type="SAM" id="Phobius"/>
    </source>
</evidence>